<dbReference type="EMBL" id="SKBQ01000074">
    <property type="protein sequence ID" value="TPX08710.1"/>
    <property type="molecule type" value="Genomic_DNA"/>
</dbReference>
<dbReference type="OrthoDB" id="3363286at2759"/>
<keyword evidence="3" id="KW-1185">Reference proteome</keyword>
<protein>
    <submittedName>
        <fullName evidence="2">Uncharacterized protein</fullName>
    </submittedName>
</protein>
<feature type="region of interest" description="Disordered" evidence="1">
    <location>
        <begin position="1"/>
        <end position="40"/>
    </location>
</feature>
<accession>A0A507AWS0</accession>
<proteinExistence type="predicted"/>
<comment type="caution">
    <text evidence="2">The sequence shown here is derived from an EMBL/GenBank/DDBJ whole genome shotgun (WGS) entry which is preliminary data.</text>
</comment>
<feature type="non-terminal residue" evidence="2">
    <location>
        <position position="211"/>
    </location>
</feature>
<feature type="compositionally biased region" description="Low complexity" evidence="1">
    <location>
        <begin position="1"/>
        <end position="25"/>
    </location>
</feature>
<feature type="region of interest" description="Disordered" evidence="1">
    <location>
        <begin position="55"/>
        <end position="88"/>
    </location>
</feature>
<organism evidence="2 3">
    <name type="scientific">Thyridium curvatum</name>
    <dbReference type="NCBI Taxonomy" id="1093900"/>
    <lineage>
        <taxon>Eukaryota</taxon>
        <taxon>Fungi</taxon>
        <taxon>Dikarya</taxon>
        <taxon>Ascomycota</taxon>
        <taxon>Pezizomycotina</taxon>
        <taxon>Sordariomycetes</taxon>
        <taxon>Sordariomycetidae</taxon>
        <taxon>Thyridiales</taxon>
        <taxon>Thyridiaceae</taxon>
        <taxon>Thyridium</taxon>
    </lineage>
</organism>
<gene>
    <name evidence="2" type="ORF">E0L32_009772</name>
</gene>
<dbReference type="InParanoid" id="A0A507AWS0"/>
<evidence type="ECO:0000313" key="2">
    <source>
        <dbReference type="EMBL" id="TPX08710.1"/>
    </source>
</evidence>
<dbReference type="Proteomes" id="UP000319257">
    <property type="component" value="Unassembled WGS sequence"/>
</dbReference>
<sequence>MKSCAALQRAGRAAAEGSSRLRGSSHGAAGTAQPGSYNSLRRTLKVVEVDGKKVVTLTDPLPAPQAADASSRPEPPAMTRPSLPLSPVTNDEIAKARYKYRHPTPNHAKEDGAFDPLLNLHRLLKRNPYAYALASPVRHCPVTNTTLPVFFHQQFKLVAHTETGEPWWMPSHFNLGRGKQFQPRADPTAAMPGKGAYALARGELLRAMSPP</sequence>
<evidence type="ECO:0000256" key="1">
    <source>
        <dbReference type="SAM" id="MobiDB-lite"/>
    </source>
</evidence>
<evidence type="ECO:0000313" key="3">
    <source>
        <dbReference type="Proteomes" id="UP000319257"/>
    </source>
</evidence>
<reference evidence="2 3" key="1">
    <citation type="submission" date="2019-06" db="EMBL/GenBank/DDBJ databases">
        <title>Draft genome sequence of the filamentous fungus Phialemoniopsis curvata isolated from diesel fuel.</title>
        <authorList>
            <person name="Varaljay V.A."/>
            <person name="Lyon W.J."/>
            <person name="Crouch A.L."/>
            <person name="Drake C.E."/>
            <person name="Hollomon J.M."/>
            <person name="Nadeau L.J."/>
            <person name="Nunn H.S."/>
            <person name="Stevenson B.S."/>
            <person name="Bojanowski C.L."/>
            <person name="Crookes-Goodson W.J."/>
        </authorList>
    </citation>
    <scope>NUCLEOTIDE SEQUENCE [LARGE SCALE GENOMIC DNA]</scope>
    <source>
        <strain evidence="2 3">D216</strain>
    </source>
</reference>
<dbReference type="RefSeq" id="XP_030990421.1">
    <property type="nucleotide sequence ID" value="XM_031144771.1"/>
</dbReference>
<dbReference type="AlphaFoldDB" id="A0A507AWS0"/>
<dbReference type="STRING" id="1093900.A0A507AWS0"/>
<name>A0A507AWS0_9PEZI</name>
<dbReference type="GeneID" id="41977219"/>